<evidence type="ECO:0000256" key="3">
    <source>
        <dbReference type="ARBA" id="ARBA00022717"/>
    </source>
</evidence>
<dbReference type="SMR" id="A0A7S6R7P0"/>
<evidence type="ECO:0000256" key="6">
    <source>
        <dbReference type="ARBA" id="ARBA00022844"/>
    </source>
</evidence>
<evidence type="ECO:0000256" key="8">
    <source>
        <dbReference type="ARBA" id="ARBA00023296"/>
    </source>
</evidence>
<keyword evidence="11" id="KW-1238">Degradation of host capsule during virus entry</keyword>
<dbReference type="NCBIfam" id="TIGR03804">
    <property type="entry name" value="para_beta_helix"/>
    <property type="match status" value="1"/>
</dbReference>
<evidence type="ECO:0000256" key="5">
    <source>
        <dbReference type="ARBA" id="ARBA00022804"/>
    </source>
</evidence>
<dbReference type="Pfam" id="PF03906">
    <property type="entry name" value="Phage_T7_tail"/>
    <property type="match status" value="1"/>
</dbReference>
<sequence length="793" mass="84971">MDQDIKTVIQYPVGATEFDIPFDYLSRKFVRVSLVSDDNRRLLSNITEYRYVSKTRVKLLVATTGFDRVEIRRFTSASERIVDFSDGSVLRATDLNVSQLQSAHIAEEARDAALMAMPQDDAGNLDARNRRIVRLAPGVEGTDAINKNQLDTTLGDAGGILSGMKDLEGEIHDYIEKFADDTALVRGVAWVYNLGSADGGETVITINKSTRTYAVPYIEVNGSRQEVGYHYSFDLETQQITLATPLKAGDFVMVMTTESQLPVETLLASSVGAASIGTATGETVEERLTRLYGHFVHPETYGAVGDGITDDRVALQRSLDVAYENALNGTGPSTVRWSGDYMVSLNPNSLGVSGELAAGRSALCIRPGVSIEGKGTVRLDPSFTGSQSGAVITNWAGPADDCSIKDIRIYGGKGVATGTGITGILILDSQRVVISDVKVLNSTAGGIYLRKGATEGLYGCSFSKVSGCTVDNAGYIGIQMERPYDNTVIGNTINLCEDNGIDVFGNVNDATVTGIAQSTLITGNNIRDVLNGVFIESCGNTNITGNYISDFRSSGVIYNRINSAANDNSLTSNVLIGASGASAGVSFKNSVGYCTVASNRIQNTDYGIRCVGGGITGLNILPNTMKNIAKTLLFVEARNNGLVKSRMSTQFYEGAQVGGIPSNTSPRGVPHRFPSRLSYIVDIQPFWATEQGTREDNFERAKGTLASITGWGSKCALYDTIVAGDTVVSLNSSSVAVGEYLEINAEVYKVTSVSATYAVVRKWTGSDYTAGDYAAVIISNPSYIIRRVQWGEQ</sequence>
<evidence type="ECO:0000256" key="10">
    <source>
        <dbReference type="ARBA" id="ARBA00035728"/>
    </source>
</evidence>
<dbReference type="InterPro" id="IPR039448">
    <property type="entry name" value="Beta_helix"/>
</dbReference>
<keyword evidence="4" id="KW-1227">Viral tail protein</keyword>
<dbReference type="GO" id="GO:0098671">
    <property type="term" value="P:adhesion receptor-mediated virion attachment to host cell"/>
    <property type="evidence" value="ECO:0007669"/>
    <property type="project" value="UniProtKB-KW"/>
</dbReference>
<comment type="subcellular location">
    <subcellularLocation>
        <location evidence="1">Virion</location>
    </subcellularLocation>
</comment>
<evidence type="ECO:0000256" key="11">
    <source>
        <dbReference type="ARBA" id="ARBA00035731"/>
    </source>
</evidence>
<dbReference type="EMBL" id="MW042787">
    <property type="protein sequence ID" value="QOV06404.1"/>
    <property type="molecule type" value="Genomic_DNA"/>
</dbReference>
<feature type="domain" description="Right handed beta helix" evidence="13">
    <location>
        <begin position="366"/>
        <end position="513"/>
    </location>
</feature>
<evidence type="ECO:0000259" key="13">
    <source>
        <dbReference type="Pfam" id="PF13229"/>
    </source>
</evidence>
<keyword evidence="3" id="KW-1235">Degradation of host cell envelope components during virus entry</keyword>
<organism evidence="14 15">
    <name type="scientific">Klebsiella phage 066013</name>
    <dbReference type="NCBI Taxonomy" id="2777382"/>
    <lineage>
        <taxon>Viruses</taxon>
        <taxon>Duplodnaviria</taxon>
        <taxon>Heunggongvirae</taxon>
        <taxon>Uroviricota</taxon>
        <taxon>Caudoviricetes</taxon>
        <taxon>Autographivirales</taxon>
        <taxon>Autotranscriptaviridae</taxon>
        <taxon>Studiervirinae</taxon>
        <taxon>Przondovirus</taxon>
        <taxon>Przondovirus pv066013</taxon>
    </lineage>
</organism>
<dbReference type="GO" id="GO:0098996">
    <property type="term" value="P:symbiont entry into host cell via disruption of host cell glycocalyx"/>
    <property type="evidence" value="ECO:0007669"/>
    <property type="project" value="UniProtKB-KW"/>
</dbReference>
<comment type="similarity">
    <text evidence="9">In the N-terminal section; belongs to the Teseptimavirus fiber family.</text>
</comment>
<evidence type="ECO:0000313" key="15">
    <source>
        <dbReference type="Proteomes" id="UP000593609"/>
    </source>
</evidence>
<evidence type="ECO:0000256" key="4">
    <source>
        <dbReference type="ARBA" id="ARBA00022732"/>
    </source>
</evidence>
<protein>
    <recommendedName>
        <fullName evidence="10">Probable tail spike protein</fullName>
    </recommendedName>
</protein>
<name>A0A7S6R7P0_9CAUD</name>
<accession>A0A7S6R7P0</accession>
<dbReference type="SUPFAM" id="SSF51126">
    <property type="entry name" value="Pectin lyase-like"/>
    <property type="match status" value="1"/>
</dbReference>
<evidence type="ECO:0000313" key="14">
    <source>
        <dbReference type="EMBL" id="QOV06404.1"/>
    </source>
</evidence>
<proteinExistence type="inferred from homology"/>
<evidence type="ECO:0000256" key="2">
    <source>
        <dbReference type="ARBA" id="ARBA00022581"/>
    </source>
</evidence>
<keyword evidence="2" id="KW-0945">Host-virus interaction</keyword>
<reference evidence="14 15" key="1">
    <citation type="submission" date="2020-09" db="EMBL/GenBank/DDBJ databases">
        <title>The genomes of Klebsiella penumoniae phages isolated from sewage.</title>
        <authorList>
            <person name="Fang Q."/>
            <person name="Feng Y."/>
            <person name="Zong Z."/>
        </authorList>
    </citation>
    <scope>NUCLEOTIDE SEQUENCE [LARGE SCALE GENOMIC DNA]</scope>
    <source>
        <strain evidence="14 15">066013</strain>
    </source>
</reference>
<dbReference type="GO" id="GO:0098015">
    <property type="term" value="C:virus tail"/>
    <property type="evidence" value="ECO:0007669"/>
    <property type="project" value="UniProtKB-KW"/>
</dbReference>
<keyword evidence="5" id="KW-1161">Viral attachment to host cell</keyword>
<evidence type="ECO:0000256" key="1">
    <source>
        <dbReference type="ARBA" id="ARBA00004328"/>
    </source>
</evidence>
<dbReference type="GO" id="GO:0098994">
    <property type="term" value="P:symbiont entry into host cell via disruption of host cell envelope"/>
    <property type="evidence" value="ECO:0007669"/>
    <property type="project" value="UniProtKB-KW"/>
</dbReference>
<dbReference type="Pfam" id="PF13229">
    <property type="entry name" value="Beta_helix"/>
    <property type="match status" value="1"/>
</dbReference>
<evidence type="ECO:0000256" key="7">
    <source>
        <dbReference type="ARBA" id="ARBA00023165"/>
    </source>
</evidence>
<keyword evidence="8" id="KW-1160">Virus entry into host cell</keyword>
<dbReference type="InterPro" id="IPR012334">
    <property type="entry name" value="Pectin_lyas_fold"/>
</dbReference>
<dbReference type="InterPro" id="IPR011050">
    <property type="entry name" value="Pectin_lyase_fold/virulence"/>
</dbReference>
<evidence type="ECO:0000256" key="9">
    <source>
        <dbReference type="ARBA" id="ARBA00035636"/>
    </source>
</evidence>
<gene>
    <name evidence="14" type="ORF">DNHFEEIH_00110</name>
</gene>
<feature type="domain" description="Bacteriophage T7 tail fibre protein-like N-terminal" evidence="12">
    <location>
        <begin position="3"/>
        <end position="127"/>
    </location>
</feature>
<dbReference type="SMART" id="SM00710">
    <property type="entry name" value="PbH1"/>
    <property type="match status" value="8"/>
</dbReference>
<dbReference type="InterPro" id="IPR022441">
    <property type="entry name" value="Para_beta_helix_rpt-2"/>
</dbReference>
<dbReference type="Proteomes" id="UP000593609">
    <property type="component" value="Segment"/>
</dbReference>
<dbReference type="InterPro" id="IPR006626">
    <property type="entry name" value="PbH1"/>
</dbReference>
<evidence type="ECO:0000259" key="12">
    <source>
        <dbReference type="Pfam" id="PF03906"/>
    </source>
</evidence>
<keyword evidence="6" id="KW-0946">Virion</keyword>
<dbReference type="InterPro" id="IPR005604">
    <property type="entry name" value="Phage_T7_tail_fibre-like_N"/>
</dbReference>
<dbReference type="Gene3D" id="2.160.20.10">
    <property type="entry name" value="Single-stranded right-handed beta-helix, Pectin lyase-like"/>
    <property type="match status" value="1"/>
</dbReference>
<keyword evidence="15" id="KW-1185">Reference proteome</keyword>
<keyword evidence="7" id="KW-1233">Viral attachment to host adhesion receptor</keyword>